<keyword evidence="10 11" id="KW-0472">Membrane</keyword>
<dbReference type="Gene3D" id="3.30.460.20">
    <property type="entry name" value="CorA soluble domain-like"/>
    <property type="match status" value="1"/>
</dbReference>
<keyword evidence="7" id="KW-0862">Zinc</keyword>
<dbReference type="GO" id="GO:0015087">
    <property type="term" value="F:cobalt ion transmembrane transporter activity"/>
    <property type="evidence" value="ECO:0007669"/>
    <property type="project" value="TreeGrafter"/>
</dbReference>
<evidence type="ECO:0000256" key="8">
    <source>
        <dbReference type="ARBA" id="ARBA00022989"/>
    </source>
</evidence>
<name>A0A7Y9E247_9PSEU</name>
<keyword evidence="6 11" id="KW-0812">Transmembrane</keyword>
<dbReference type="Pfam" id="PF01544">
    <property type="entry name" value="CorA"/>
    <property type="match status" value="1"/>
</dbReference>
<reference evidence="12 13" key="1">
    <citation type="submission" date="2020-07" db="EMBL/GenBank/DDBJ databases">
        <title>Sequencing the genomes of 1000 actinobacteria strains.</title>
        <authorList>
            <person name="Klenk H.-P."/>
        </authorList>
    </citation>
    <scope>NUCLEOTIDE SEQUENCE [LARGE SCALE GENOMIC DNA]</scope>
    <source>
        <strain evidence="12 13">DSM 45772</strain>
    </source>
</reference>
<dbReference type="SUPFAM" id="SSF144083">
    <property type="entry name" value="Magnesium transport protein CorA, transmembrane region"/>
    <property type="match status" value="1"/>
</dbReference>
<dbReference type="RefSeq" id="WP_179797054.1">
    <property type="nucleotide sequence ID" value="NZ_BAABHP010000002.1"/>
</dbReference>
<evidence type="ECO:0000256" key="5">
    <source>
        <dbReference type="ARBA" id="ARBA00022519"/>
    </source>
</evidence>
<evidence type="ECO:0000256" key="3">
    <source>
        <dbReference type="ARBA" id="ARBA00022448"/>
    </source>
</evidence>
<gene>
    <name evidence="12" type="ORF">BJ983_005885</name>
</gene>
<sequence length="309" mass="34537">MLALDTPDLDDLRARHARHEPAWLDLTDPDEAELAAVAEALGLHPLALEDSRDFGQRPKLDRYDEQILLVLYGLATAPAGTPELVEVHVHVVGSSVLTISRRPPAQLERVRRRLHDACSPGELVYRVVDAVVDSLTESLELVAEEVDAFEETIFDHPRARDRDRMAVLRRALNGLRRTLMVQRQVFPRLVEAVVAISDDDDEARAYLADVGDHLSQALDEIDADRESLQGMLDTYSNEVQERLTIVATIFLPLTALTGFFGTNFQWMLDHIGSAWAFFVFGVGGTVVSCVAIILWLRRTGLLDRTRPEA</sequence>
<comment type="caution">
    <text evidence="12">The sequence shown here is derived from an EMBL/GenBank/DDBJ whole genome shotgun (WGS) entry which is preliminary data.</text>
</comment>
<comment type="subcellular location">
    <subcellularLocation>
        <location evidence="1">Cell membrane</location>
        <topology evidence="1">Multi-pass membrane protein</topology>
    </subcellularLocation>
</comment>
<evidence type="ECO:0000256" key="1">
    <source>
        <dbReference type="ARBA" id="ARBA00004651"/>
    </source>
</evidence>
<keyword evidence="5" id="KW-0997">Cell inner membrane</keyword>
<evidence type="ECO:0000313" key="12">
    <source>
        <dbReference type="EMBL" id="NYD39783.1"/>
    </source>
</evidence>
<evidence type="ECO:0000256" key="11">
    <source>
        <dbReference type="SAM" id="Phobius"/>
    </source>
</evidence>
<dbReference type="InterPro" id="IPR045863">
    <property type="entry name" value="CorA_TM1_TM2"/>
</dbReference>
<feature type="transmembrane region" description="Helical" evidence="11">
    <location>
        <begin position="274"/>
        <end position="296"/>
    </location>
</feature>
<evidence type="ECO:0000256" key="10">
    <source>
        <dbReference type="ARBA" id="ARBA00023136"/>
    </source>
</evidence>
<keyword evidence="13" id="KW-1185">Reference proteome</keyword>
<evidence type="ECO:0000256" key="2">
    <source>
        <dbReference type="ARBA" id="ARBA00009765"/>
    </source>
</evidence>
<dbReference type="Gene3D" id="1.20.58.340">
    <property type="entry name" value="Magnesium transport protein CorA, transmembrane region"/>
    <property type="match status" value="2"/>
</dbReference>
<evidence type="ECO:0000313" key="13">
    <source>
        <dbReference type="Proteomes" id="UP000535890"/>
    </source>
</evidence>
<dbReference type="GO" id="GO:0050897">
    <property type="term" value="F:cobalt ion binding"/>
    <property type="evidence" value="ECO:0007669"/>
    <property type="project" value="TreeGrafter"/>
</dbReference>
<dbReference type="PANTHER" id="PTHR46494">
    <property type="entry name" value="CORA FAMILY METAL ION TRANSPORTER (EUROFUNG)"/>
    <property type="match status" value="1"/>
</dbReference>
<dbReference type="SUPFAM" id="SSF143865">
    <property type="entry name" value="CorA soluble domain-like"/>
    <property type="match status" value="1"/>
</dbReference>
<feature type="transmembrane region" description="Helical" evidence="11">
    <location>
        <begin position="243"/>
        <end position="262"/>
    </location>
</feature>
<organism evidence="12 13">
    <name type="scientific">Actinomycetospora corticicola</name>
    <dbReference type="NCBI Taxonomy" id="663602"/>
    <lineage>
        <taxon>Bacteria</taxon>
        <taxon>Bacillati</taxon>
        <taxon>Actinomycetota</taxon>
        <taxon>Actinomycetes</taxon>
        <taxon>Pseudonocardiales</taxon>
        <taxon>Pseudonocardiaceae</taxon>
        <taxon>Actinomycetospora</taxon>
    </lineage>
</organism>
<dbReference type="CDD" id="cd12822">
    <property type="entry name" value="TmCorA-like"/>
    <property type="match status" value="1"/>
</dbReference>
<keyword evidence="9" id="KW-0406">Ion transport</keyword>
<accession>A0A7Y9E247</accession>
<keyword evidence="3" id="KW-0813">Transport</keyword>
<dbReference type="GO" id="GO:0000287">
    <property type="term" value="F:magnesium ion binding"/>
    <property type="evidence" value="ECO:0007669"/>
    <property type="project" value="TreeGrafter"/>
</dbReference>
<dbReference type="InterPro" id="IPR002523">
    <property type="entry name" value="MgTranspt_CorA/ZnTranspt_ZntB"/>
</dbReference>
<evidence type="ECO:0000256" key="9">
    <source>
        <dbReference type="ARBA" id="ARBA00023065"/>
    </source>
</evidence>
<dbReference type="GO" id="GO:0005886">
    <property type="term" value="C:plasma membrane"/>
    <property type="evidence" value="ECO:0007669"/>
    <property type="project" value="UniProtKB-SubCell"/>
</dbReference>
<keyword evidence="8 11" id="KW-1133">Transmembrane helix</keyword>
<dbReference type="GO" id="GO:0015095">
    <property type="term" value="F:magnesium ion transmembrane transporter activity"/>
    <property type="evidence" value="ECO:0007669"/>
    <property type="project" value="TreeGrafter"/>
</dbReference>
<protein>
    <submittedName>
        <fullName evidence="12">Magnesium transporter</fullName>
    </submittedName>
</protein>
<dbReference type="InterPro" id="IPR045861">
    <property type="entry name" value="CorA_cytoplasmic_dom"/>
</dbReference>
<comment type="similarity">
    <text evidence="2">Belongs to the CorA metal ion transporter (MIT) (TC 1.A.35) family.</text>
</comment>
<dbReference type="Proteomes" id="UP000535890">
    <property type="component" value="Unassembled WGS sequence"/>
</dbReference>
<evidence type="ECO:0000256" key="7">
    <source>
        <dbReference type="ARBA" id="ARBA00022833"/>
    </source>
</evidence>
<dbReference type="EMBL" id="JACCBN010000001">
    <property type="protein sequence ID" value="NYD39783.1"/>
    <property type="molecule type" value="Genomic_DNA"/>
</dbReference>
<evidence type="ECO:0000256" key="4">
    <source>
        <dbReference type="ARBA" id="ARBA00022475"/>
    </source>
</evidence>
<dbReference type="PANTHER" id="PTHR46494:SF3">
    <property type="entry name" value="ZINC TRANSPORT PROTEIN ZNTB"/>
    <property type="match status" value="1"/>
</dbReference>
<dbReference type="AlphaFoldDB" id="A0A7Y9E247"/>
<proteinExistence type="inferred from homology"/>
<keyword evidence="4" id="KW-1003">Cell membrane</keyword>
<evidence type="ECO:0000256" key="6">
    <source>
        <dbReference type="ARBA" id="ARBA00022692"/>
    </source>
</evidence>